<keyword evidence="1" id="KW-1133">Transmembrane helix</keyword>
<feature type="transmembrane region" description="Helical" evidence="1">
    <location>
        <begin position="45"/>
        <end position="64"/>
    </location>
</feature>
<protein>
    <submittedName>
        <fullName evidence="2">Uncharacterized protein</fullName>
    </submittedName>
</protein>
<keyword evidence="1" id="KW-0812">Transmembrane</keyword>
<name>A0A7K1T0C2_9SPHI</name>
<evidence type="ECO:0000256" key="1">
    <source>
        <dbReference type="SAM" id="Phobius"/>
    </source>
</evidence>
<organism evidence="2 3">
    <name type="scientific">Mucilaginibacter arboris</name>
    <dbReference type="NCBI Taxonomy" id="2682090"/>
    <lineage>
        <taxon>Bacteria</taxon>
        <taxon>Pseudomonadati</taxon>
        <taxon>Bacteroidota</taxon>
        <taxon>Sphingobacteriia</taxon>
        <taxon>Sphingobacteriales</taxon>
        <taxon>Sphingobacteriaceae</taxon>
        <taxon>Mucilaginibacter</taxon>
    </lineage>
</organism>
<reference evidence="2 3" key="1">
    <citation type="submission" date="2019-12" db="EMBL/GenBank/DDBJ databases">
        <title>Mucilaginibacter sp. HMF7410 genome sequencing and assembly.</title>
        <authorList>
            <person name="Kang H."/>
            <person name="Cha I."/>
            <person name="Kim H."/>
            <person name="Joh K."/>
        </authorList>
    </citation>
    <scope>NUCLEOTIDE SEQUENCE [LARGE SCALE GENOMIC DNA]</scope>
    <source>
        <strain evidence="2 3">HMF7410</strain>
    </source>
</reference>
<keyword evidence="3" id="KW-1185">Reference proteome</keyword>
<gene>
    <name evidence="2" type="ORF">GO621_15955</name>
</gene>
<dbReference type="Proteomes" id="UP000462014">
    <property type="component" value="Unassembled WGS sequence"/>
</dbReference>
<sequence length="148" mass="16908">MFKKISSNIDPEATVLKEFRKEFAVYFDKAEEGRNKMLHSYPKEIFAGMVIALIISCIVCFFIYTPSERQKDKMPDMYKGTANVTDRVTGGIGEIVNLSSKISDLNILKKKVEAVLMKPSLTHADTIFLESAIHRLEKRKTQTKETDR</sequence>
<evidence type="ECO:0000313" key="2">
    <source>
        <dbReference type="EMBL" id="MVN23021.1"/>
    </source>
</evidence>
<comment type="caution">
    <text evidence="2">The sequence shown here is derived from an EMBL/GenBank/DDBJ whole genome shotgun (WGS) entry which is preliminary data.</text>
</comment>
<evidence type="ECO:0000313" key="3">
    <source>
        <dbReference type="Proteomes" id="UP000462014"/>
    </source>
</evidence>
<dbReference type="AlphaFoldDB" id="A0A7K1T0C2"/>
<dbReference type="RefSeq" id="WP_157568843.1">
    <property type="nucleotide sequence ID" value="NZ_WPIK01000016.1"/>
</dbReference>
<proteinExistence type="predicted"/>
<dbReference type="EMBL" id="WPIK01000016">
    <property type="protein sequence ID" value="MVN23021.1"/>
    <property type="molecule type" value="Genomic_DNA"/>
</dbReference>
<keyword evidence="1" id="KW-0472">Membrane</keyword>
<accession>A0A7K1T0C2</accession>